<comment type="caution">
    <text evidence="1">The sequence shown here is derived from an EMBL/GenBank/DDBJ whole genome shotgun (WGS) entry which is preliminary data.</text>
</comment>
<protein>
    <submittedName>
        <fullName evidence="1">Uncharacterized protein</fullName>
    </submittedName>
</protein>
<reference evidence="1 2" key="1">
    <citation type="submission" date="2019-06" db="EMBL/GenBank/DDBJ databases">
        <title>Draft genomes of female and male turbot (Scophthalmus maximus).</title>
        <authorList>
            <person name="Xu H."/>
            <person name="Xu X.-W."/>
            <person name="Shao C."/>
            <person name="Chen S."/>
        </authorList>
    </citation>
    <scope>NUCLEOTIDE SEQUENCE [LARGE SCALE GENOMIC DNA]</scope>
    <source>
        <strain evidence="1">Ysfricsl-2016a</strain>
        <tissue evidence="1">Blood</tissue>
    </source>
</reference>
<dbReference type="AlphaFoldDB" id="A0A6A4S5C4"/>
<dbReference type="Proteomes" id="UP000438429">
    <property type="component" value="Unassembled WGS sequence"/>
</dbReference>
<accession>A0A6A4S5C4</accession>
<name>A0A6A4S5C4_SCOMX</name>
<evidence type="ECO:0000313" key="1">
    <source>
        <dbReference type="EMBL" id="KAF0027475.1"/>
    </source>
</evidence>
<organism evidence="1 2">
    <name type="scientific">Scophthalmus maximus</name>
    <name type="common">Turbot</name>
    <name type="synonym">Psetta maxima</name>
    <dbReference type="NCBI Taxonomy" id="52904"/>
    <lineage>
        <taxon>Eukaryota</taxon>
        <taxon>Metazoa</taxon>
        <taxon>Chordata</taxon>
        <taxon>Craniata</taxon>
        <taxon>Vertebrata</taxon>
        <taxon>Euteleostomi</taxon>
        <taxon>Actinopterygii</taxon>
        <taxon>Neopterygii</taxon>
        <taxon>Teleostei</taxon>
        <taxon>Neoteleostei</taxon>
        <taxon>Acanthomorphata</taxon>
        <taxon>Carangaria</taxon>
        <taxon>Pleuronectiformes</taxon>
        <taxon>Pleuronectoidei</taxon>
        <taxon>Scophthalmidae</taxon>
        <taxon>Scophthalmus</taxon>
    </lineage>
</organism>
<dbReference type="EMBL" id="VEVO01000018">
    <property type="protein sequence ID" value="KAF0027475.1"/>
    <property type="molecule type" value="Genomic_DNA"/>
</dbReference>
<evidence type="ECO:0000313" key="2">
    <source>
        <dbReference type="Proteomes" id="UP000438429"/>
    </source>
</evidence>
<gene>
    <name evidence="1" type="ORF">F2P81_020216</name>
</gene>
<proteinExistence type="predicted"/>
<sequence length="82" mass="9504">MKIPLVVVEFQDEYKKDVDCFEAQQSSHLNLTTCMRATVQQRESSGPLYVFLVSITIFSISQRRLQIETGSFGEQRKPRIFC</sequence>